<dbReference type="InterPro" id="IPR023271">
    <property type="entry name" value="Aquaporin-like"/>
</dbReference>
<dbReference type="SUPFAM" id="SSF81338">
    <property type="entry name" value="Aquaporin-like"/>
    <property type="match status" value="1"/>
</dbReference>
<evidence type="ECO:0000256" key="3">
    <source>
        <dbReference type="ARBA" id="ARBA00022448"/>
    </source>
</evidence>
<organism evidence="8 9">
    <name type="scientific">Entomortierella chlamydospora</name>
    <dbReference type="NCBI Taxonomy" id="101097"/>
    <lineage>
        <taxon>Eukaryota</taxon>
        <taxon>Fungi</taxon>
        <taxon>Fungi incertae sedis</taxon>
        <taxon>Mucoromycota</taxon>
        <taxon>Mortierellomycotina</taxon>
        <taxon>Mortierellomycetes</taxon>
        <taxon>Mortierellales</taxon>
        <taxon>Mortierellaceae</taxon>
        <taxon>Entomortierella</taxon>
    </lineage>
</organism>
<dbReference type="EMBL" id="JAAAID010000625">
    <property type="protein sequence ID" value="KAG0015477.1"/>
    <property type="molecule type" value="Genomic_DNA"/>
</dbReference>
<dbReference type="Proteomes" id="UP000703661">
    <property type="component" value="Unassembled WGS sequence"/>
</dbReference>
<gene>
    <name evidence="8" type="ORF">BGZ80_009835</name>
</gene>
<name>A0A9P6T0G3_9FUNG</name>
<accession>A0A9P6T0G3</accession>
<dbReference type="Gene3D" id="1.20.1080.10">
    <property type="entry name" value="Glycerol uptake facilitator protein"/>
    <property type="match status" value="1"/>
</dbReference>
<evidence type="ECO:0000313" key="8">
    <source>
        <dbReference type="EMBL" id="KAG0015477.1"/>
    </source>
</evidence>
<dbReference type="InterPro" id="IPR000425">
    <property type="entry name" value="MIP"/>
</dbReference>
<protein>
    <recommendedName>
        <fullName evidence="10">Aquaporin</fullName>
    </recommendedName>
</protein>
<evidence type="ECO:0000256" key="4">
    <source>
        <dbReference type="ARBA" id="ARBA00022692"/>
    </source>
</evidence>
<proteinExistence type="inferred from homology"/>
<dbReference type="Pfam" id="PF00230">
    <property type="entry name" value="MIP"/>
    <property type="match status" value="1"/>
</dbReference>
<comment type="subcellular location">
    <subcellularLocation>
        <location evidence="1">Membrane</location>
        <topology evidence="1">Multi-pass membrane protein</topology>
    </subcellularLocation>
</comment>
<keyword evidence="9" id="KW-1185">Reference proteome</keyword>
<dbReference type="PANTHER" id="PTHR19139:SF199">
    <property type="entry name" value="MIP17260P"/>
    <property type="match status" value="1"/>
</dbReference>
<reference evidence="8" key="1">
    <citation type="journal article" date="2020" name="Fungal Divers.">
        <title>Resolving the Mortierellaceae phylogeny through synthesis of multi-gene phylogenetics and phylogenomics.</title>
        <authorList>
            <person name="Vandepol N."/>
            <person name="Liber J."/>
            <person name="Desiro A."/>
            <person name="Na H."/>
            <person name="Kennedy M."/>
            <person name="Barry K."/>
            <person name="Grigoriev I.V."/>
            <person name="Miller A.N."/>
            <person name="O'Donnell K."/>
            <person name="Stajich J.E."/>
            <person name="Bonito G."/>
        </authorList>
    </citation>
    <scope>NUCLEOTIDE SEQUENCE</scope>
    <source>
        <strain evidence="8">NRRL 2769</strain>
    </source>
</reference>
<feature type="transmembrane region" description="Helical" evidence="7">
    <location>
        <begin position="12"/>
        <end position="33"/>
    </location>
</feature>
<evidence type="ECO:0000256" key="2">
    <source>
        <dbReference type="ARBA" id="ARBA00006175"/>
    </source>
</evidence>
<keyword evidence="6 7" id="KW-0472">Membrane</keyword>
<evidence type="ECO:0000256" key="6">
    <source>
        <dbReference type="ARBA" id="ARBA00023136"/>
    </source>
</evidence>
<evidence type="ECO:0000256" key="7">
    <source>
        <dbReference type="SAM" id="Phobius"/>
    </source>
</evidence>
<dbReference type="InterPro" id="IPR034294">
    <property type="entry name" value="Aquaporin_transptr"/>
</dbReference>
<dbReference type="AlphaFoldDB" id="A0A9P6T0G3"/>
<dbReference type="GO" id="GO:0015250">
    <property type="term" value="F:water channel activity"/>
    <property type="evidence" value="ECO:0007669"/>
    <property type="project" value="TreeGrafter"/>
</dbReference>
<comment type="caution">
    <text evidence="8">The sequence shown here is derived from an EMBL/GenBank/DDBJ whole genome shotgun (WGS) entry which is preliminary data.</text>
</comment>
<sequence length="166" mass="18356">MITGRISFVKFVAYFASEILGAMLGVACVRGTSPSSERNNMVIDIQHGESMARAFFLEFFLSSIMCFVYHITFHEKNHPMFLVAIPNGFAYFACHLITVLIVSAKLLTLRFVSSRPLCGGVSAAALHIPLRYFGFGRHSAGIDAEDHEQYARARAAYKGEQSSGDH</sequence>
<evidence type="ECO:0000256" key="5">
    <source>
        <dbReference type="ARBA" id="ARBA00022989"/>
    </source>
</evidence>
<keyword evidence="4 7" id="KW-0812">Transmembrane</keyword>
<keyword evidence="5 7" id="KW-1133">Transmembrane helix</keyword>
<dbReference type="PANTHER" id="PTHR19139">
    <property type="entry name" value="AQUAPORIN TRANSPORTER"/>
    <property type="match status" value="1"/>
</dbReference>
<evidence type="ECO:0000256" key="1">
    <source>
        <dbReference type="ARBA" id="ARBA00004141"/>
    </source>
</evidence>
<evidence type="ECO:0008006" key="10">
    <source>
        <dbReference type="Google" id="ProtNLM"/>
    </source>
</evidence>
<feature type="transmembrane region" description="Helical" evidence="7">
    <location>
        <begin position="54"/>
        <end position="73"/>
    </location>
</feature>
<dbReference type="GO" id="GO:0005886">
    <property type="term" value="C:plasma membrane"/>
    <property type="evidence" value="ECO:0007669"/>
    <property type="project" value="TreeGrafter"/>
</dbReference>
<evidence type="ECO:0000313" key="9">
    <source>
        <dbReference type="Proteomes" id="UP000703661"/>
    </source>
</evidence>
<comment type="similarity">
    <text evidence="2">Belongs to the MIP/aquaporin (TC 1.A.8) family.</text>
</comment>
<feature type="transmembrane region" description="Helical" evidence="7">
    <location>
        <begin position="88"/>
        <end position="107"/>
    </location>
</feature>
<keyword evidence="3" id="KW-0813">Transport</keyword>